<evidence type="ECO:0000313" key="2">
    <source>
        <dbReference type="Proteomes" id="UP001597205"/>
    </source>
</evidence>
<dbReference type="EMBL" id="JBHTKY010000004">
    <property type="protein sequence ID" value="MFD1164903.1"/>
    <property type="molecule type" value="Genomic_DNA"/>
</dbReference>
<comment type="caution">
    <text evidence="1">The sequence shown here is derived from an EMBL/GenBank/DDBJ whole genome shotgun (WGS) entry which is preliminary data.</text>
</comment>
<reference evidence="2" key="1">
    <citation type="journal article" date="2019" name="Int. J. Syst. Evol. Microbiol.">
        <title>The Global Catalogue of Microorganisms (GCM) 10K type strain sequencing project: providing services to taxonomists for standard genome sequencing and annotation.</title>
        <authorList>
            <consortium name="The Broad Institute Genomics Platform"/>
            <consortium name="The Broad Institute Genome Sequencing Center for Infectious Disease"/>
            <person name="Wu L."/>
            <person name="Ma J."/>
        </authorList>
    </citation>
    <scope>NUCLEOTIDE SEQUENCE [LARGE SCALE GENOMIC DNA]</scope>
    <source>
        <strain evidence="2">CCUG 52468</strain>
    </source>
</reference>
<evidence type="ECO:0008006" key="3">
    <source>
        <dbReference type="Google" id="ProtNLM"/>
    </source>
</evidence>
<keyword evidence="2" id="KW-1185">Reference proteome</keyword>
<accession>A0ABW3RI90</accession>
<organism evidence="1 2">
    <name type="scientific">Sphingobacterium daejeonense</name>
    <dbReference type="NCBI Taxonomy" id="371142"/>
    <lineage>
        <taxon>Bacteria</taxon>
        <taxon>Pseudomonadati</taxon>
        <taxon>Bacteroidota</taxon>
        <taxon>Sphingobacteriia</taxon>
        <taxon>Sphingobacteriales</taxon>
        <taxon>Sphingobacteriaceae</taxon>
        <taxon>Sphingobacterium</taxon>
    </lineage>
</organism>
<sequence>MKNLLSIITFCFLTSIVFGQEHLNKTTRIYGVVIDSESYLPIKDVKISYNNKVLTSTNKDGFFESDINFNSSSRDGLKVTFSKSGFNNINSMEKWEPSMYKNGVNYLVGLKSGNNKGFTDVSPGDLSYDQTIDKLEDIKKKKHFKDRLAQIRLNNENSFFEIDEHYYILSNTNWLEVGSPEDSIRINDSKPVLASELNSVIKRSQIVAMSPDEFEVGVYRLTTKKQ</sequence>
<proteinExistence type="predicted"/>
<protein>
    <recommendedName>
        <fullName evidence="3">TonB-linked outer membrane protein, SusC/RagA family</fullName>
    </recommendedName>
</protein>
<dbReference type="RefSeq" id="WP_380894901.1">
    <property type="nucleotide sequence ID" value="NZ_JBHTKY010000004.1"/>
</dbReference>
<dbReference type="Proteomes" id="UP001597205">
    <property type="component" value="Unassembled WGS sequence"/>
</dbReference>
<gene>
    <name evidence="1" type="ORF">ACFQ2C_04700</name>
</gene>
<evidence type="ECO:0000313" key="1">
    <source>
        <dbReference type="EMBL" id="MFD1164903.1"/>
    </source>
</evidence>
<name>A0ABW3RI90_9SPHI</name>